<keyword evidence="3" id="KW-1185">Reference proteome</keyword>
<feature type="compositionally biased region" description="Polar residues" evidence="1">
    <location>
        <begin position="1"/>
        <end position="25"/>
    </location>
</feature>
<name>A0AAV4ED26_9GAST</name>
<evidence type="ECO:0000313" key="3">
    <source>
        <dbReference type="Proteomes" id="UP000762676"/>
    </source>
</evidence>
<evidence type="ECO:0000313" key="2">
    <source>
        <dbReference type="EMBL" id="GFR58592.1"/>
    </source>
</evidence>
<gene>
    <name evidence="2" type="ORF">ElyMa_003484400</name>
</gene>
<organism evidence="2 3">
    <name type="scientific">Elysia marginata</name>
    <dbReference type="NCBI Taxonomy" id="1093978"/>
    <lineage>
        <taxon>Eukaryota</taxon>
        <taxon>Metazoa</taxon>
        <taxon>Spiralia</taxon>
        <taxon>Lophotrochozoa</taxon>
        <taxon>Mollusca</taxon>
        <taxon>Gastropoda</taxon>
        <taxon>Heterobranchia</taxon>
        <taxon>Euthyneura</taxon>
        <taxon>Panpulmonata</taxon>
        <taxon>Sacoglossa</taxon>
        <taxon>Placobranchoidea</taxon>
        <taxon>Plakobranchidae</taxon>
        <taxon>Elysia</taxon>
    </lineage>
</organism>
<comment type="caution">
    <text evidence="2">The sequence shown here is derived from an EMBL/GenBank/DDBJ whole genome shotgun (WGS) entry which is preliminary data.</text>
</comment>
<protein>
    <submittedName>
        <fullName evidence="2">Uncharacterized protein</fullName>
    </submittedName>
</protein>
<accession>A0AAV4ED26</accession>
<dbReference type="Proteomes" id="UP000762676">
    <property type="component" value="Unassembled WGS sequence"/>
</dbReference>
<feature type="region of interest" description="Disordered" evidence="1">
    <location>
        <begin position="1"/>
        <end position="84"/>
    </location>
</feature>
<reference evidence="2 3" key="1">
    <citation type="journal article" date="2021" name="Elife">
        <title>Chloroplast acquisition without the gene transfer in kleptoplastic sea slugs, Plakobranchus ocellatus.</title>
        <authorList>
            <person name="Maeda T."/>
            <person name="Takahashi S."/>
            <person name="Yoshida T."/>
            <person name="Shimamura S."/>
            <person name="Takaki Y."/>
            <person name="Nagai Y."/>
            <person name="Toyoda A."/>
            <person name="Suzuki Y."/>
            <person name="Arimoto A."/>
            <person name="Ishii H."/>
            <person name="Satoh N."/>
            <person name="Nishiyama T."/>
            <person name="Hasebe M."/>
            <person name="Maruyama T."/>
            <person name="Minagawa J."/>
            <person name="Obokata J."/>
            <person name="Shigenobu S."/>
        </authorList>
    </citation>
    <scope>NUCLEOTIDE SEQUENCE [LARGE SCALE GENOMIC DNA]</scope>
</reference>
<sequence length="84" mass="9302">MSKSCQVSDSLSDSNIAMATSSTAGSEERKLKLTSSPKRSKQKLQTKSKPSAISKWSMFLNQDDSEDEENSDHIELEDQLSAFD</sequence>
<dbReference type="EMBL" id="BMAT01007158">
    <property type="protein sequence ID" value="GFR58592.1"/>
    <property type="molecule type" value="Genomic_DNA"/>
</dbReference>
<proteinExistence type="predicted"/>
<dbReference type="AlphaFoldDB" id="A0AAV4ED26"/>
<evidence type="ECO:0000256" key="1">
    <source>
        <dbReference type="SAM" id="MobiDB-lite"/>
    </source>
</evidence>